<dbReference type="Proteomes" id="UP000000851">
    <property type="component" value="Chromosome"/>
</dbReference>
<dbReference type="KEGG" id="cai:Caci_3349"/>
<feature type="compositionally biased region" description="Pro residues" evidence="1">
    <location>
        <begin position="151"/>
        <end position="161"/>
    </location>
</feature>
<feature type="region of interest" description="Disordered" evidence="1">
    <location>
        <begin position="151"/>
        <end position="227"/>
    </location>
</feature>
<reference evidence="3 4" key="1">
    <citation type="journal article" date="2009" name="Stand. Genomic Sci.">
        <title>Complete genome sequence of Catenulispora acidiphila type strain (ID 139908).</title>
        <authorList>
            <person name="Copeland A."/>
            <person name="Lapidus A."/>
            <person name="Glavina Del Rio T."/>
            <person name="Nolan M."/>
            <person name="Lucas S."/>
            <person name="Chen F."/>
            <person name="Tice H."/>
            <person name="Cheng J.F."/>
            <person name="Bruce D."/>
            <person name="Goodwin L."/>
            <person name="Pitluck S."/>
            <person name="Mikhailova N."/>
            <person name="Pati A."/>
            <person name="Ivanova N."/>
            <person name="Mavromatis K."/>
            <person name="Chen A."/>
            <person name="Palaniappan K."/>
            <person name="Chain P."/>
            <person name="Land M."/>
            <person name="Hauser L."/>
            <person name="Chang Y.J."/>
            <person name="Jeffries C.D."/>
            <person name="Chertkov O."/>
            <person name="Brettin T."/>
            <person name="Detter J.C."/>
            <person name="Han C."/>
            <person name="Ali Z."/>
            <person name="Tindall B.J."/>
            <person name="Goker M."/>
            <person name="Bristow J."/>
            <person name="Eisen J.A."/>
            <person name="Markowitz V."/>
            <person name="Hugenholtz P."/>
            <person name="Kyrpides N.C."/>
            <person name="Klenk H.P."/>
        </authorList>
    </citation>
    <scope>NUCLEOTIDE SEQUENCE [LARGE SCALE GENOMIC DNA]</scope>
    <source>
        <strain evidence="4">DSM 44928 / JCM 14897 / NBRC 102108 / NRRL B-24433 / ID139908</strain>
    </source>
</reference>
<evidence type="ECO:0000256" key="1">
    <source>
        <dbReference type="SAM" id="MobiDB-lite"/>
    </source>
</evidence>
<organism evidence="3 4">
    <name type="scientific">Catenulispora acidiphila (strain DSM 44928 / JCM 14897 / NBRC 102108 / NRRL B-24433 / ID139908)</name>
    <dbReference type="NCBI Taxonomy" id="479433"/>
    <lineage>
        <taxon>Bacteria</taxon>
        <taxon>Bacillati</taxon>
        <taxon>Actinomycetota</taxon>
        <taxon>Actinomycetes</taxon>
        <taxon>Catenulisporales</taxon>
        <taxon>Catenulisporaceae</taxon>
        <taxon>Catenulispora</taxon>
    </lineage>
</organism>
<name>C7Q7R3_CATAD</name>
<keyword evidence="2" id="KW-0472">Membrane</keyword>
<evidence type="ECO:0000256" key="2">
    <source>
        <dbReference type="SAM" id="Phobius"/>
    </source>
</evidence>
<feature type="transmembrane region" description="Helical" evidence="2">
    <location>
        <begin position="52"/>
        <end position="72"/>
    </location>
</feature>
<dbReference type="AlphaFoldDB" id="C7Q7R3"/>
<accession>C7Q7R3</accession>
<evidence type="ECO:0000313" key="3">
    <source>
        <dbReference type="EMBL" id="ACU72256.1"/>
    </source>
</evidence>
<dbReference type="HOGENOM" id="CLU_1218032_0_0_11"/>
<dbReference type="RefSeq" id="WP_012787549.1">
    <property type="nucleotide sequence ID" value="NC_013131.1"/>
</dbReference>
<evidence type="ECO:0000313" key="4">
    <source>
        <dbReference type="Proteomes" id="UP000000851"/>
    </source>
</evidence>
<feature type="transmembrane region" description="Helical" evidence="2">
    <location>
        <begin position="20"/>
        <end position="40"/>
    </location>
</feature>
<keyword evidence="4" id="KW-1185">Reference proteome</keyword>
<protein>
    <submittedName>
        <fullName evidence="3">Uncharacterized protein</fullName>
    </submittedName>
</protein>
<feature type="compositionally biased region" description="Low complexity" evidence="1">
    <location>
        <begin position="189"/>
        <end position="205"/>
    </location>
</feature>
<dbReference type="STRING" id="479433.Caci_3349"/>
<dbReference type="EMBL" id="CP001700">
    <property type="protein sequence ID" value="ACU72256.1"/>
    <property type="molecule type" value="Genomic_DNA"/>
</dbReference>
<proteinExistence type="predicted"/>
<keyword evidence="2" id="KW-1133">Transmembrane helix</keyword>
<gene>
    <name evidence="3" type="ordered locus">Caci_3349</name>
</gene>
<dbReference type="eggNOG" id="ENOG502ZNUP">
    <property type="taxonomic scope" value="Bacteria"/>
</dbReference>
<keyword evidence="2" id="KW-0812">Transmembrane</keyword>
<sequence length="227" mass="22870">MARLPHPPPTPALTRAVREWSGWLAVAAGAVLCVLGWYGISGENTIEQQLPYLASATIPGAALIVAGAALIASRPEPTNARIETLYTLLVADADTPAAPPPPPENSHELLAVPGGTLYHRRDCPLIAGKPTAEVIDEATVFERSLTPCPVCEPPTLPPAGPGPTGSAPTQPADPAASGPTEPGIDPRGTTPDQPAADPAASDPTSSGGGAPPAGTDPDQHPTTPAAS</sequence>
<dbReference type="InParanoid" id="C7Q7R3"/>